<feature type="region of interest" description="Disordered" evidence="2">
    <location>
        <begin position="1"/>
        <end position="66"/>
    </location>
</feature>
<evidence type="ECO:0000313" key="5">
    <source>
        <dbReference type="Proteomes" id="UP000005408"/>
    </source>
</evidence>
<evidence type="ECO:0000256" key="2">
    <source>
        <dbReference type="SAM" id="MobiDB-lite"/>
    </source>
</evidence>
<dbReference type="CDD" id="cd00051">
    <property type="entry name" value="EFh"/>
    <property type="match status" value="1"/>
</dbReference>
<protein>
    <recommendedName>
        <fullName evidence="3">EF-hand domain-containing protein</fullName>
    </recommendedName>
</protein>
<dbReference type="InterPro" id="IPR018247">
    <property type="entry name" value="EF_Hand_1_Ca_BS"/>
</dbReference>
<proteinExistence type="predicted"/>
<dbReference type="PANTHER" id="PTHR24114">
    <property type="entry name" value="LEUCINE RICH REPEAT FAMILY PROTEIN"/>
    <property type="match status" value="1"/>
</dbReference>
<name>A0A8W8K4F5_MAGGI</name>
<accession>A0A8W8K4F5</accession>
<dbReference type="Gene3D" id="3.80.10.10">
    <property type="entry name" value="Ribonuclease Inhibitor"/>
    <property type="match status" value="1"/>
</dbReference>
<dbReference type="SUPFAM" id="SSF47473">
    <property type="entry name" value="EF-hand"/>
    <property type="match status" value="1"/>
</dbReference>
<feature type="domain" description="EF-hand" evidence="3">
    <location>
        <begin position="430"/>
        <end position="465"/>
    </location>
</feature>
<dbReference type="InterPro" id="IPR032675">
    <property type="entry name" value="LRR_dom_sf"/>
</dbReference>
<dbReference type="InterPro" id="IPR052394">
    <property type="entry name" value="LRR-containing"/>
</dbReference>
<reference evidence="4" key="1">
    <citation type="submission" date="2022-08" db="UniProtKB">
        <authorList>
            <consortium name="EnsemblMetazoa"/>
        </authorList>
    </citation>
    <scope>IDENTIFICATION</scope>
    <source>
        <strain evidence="4">05x7-T-G4-1.051#20</strain>
    </source>
</reference>
<feature type="domain" description="EF-hand" evidence="3">
    <location>
        <begin position="466"/>
        <end position="501"/>
    </location>
</feature>
<feature type="compositionally biased region" description="Basic and acidic residues" evidence="2">
    <location>
        <begin position="51"/>
        <end position="62"/>
    </location>
</feature>
<keyword evidence="5" id="KW-1185">Reference proteome</keyword>
<organism evidence="4 5">
    <name type="scientific">Magallana gigas</name>
    <name type="common">Pacific oyster</name>
    <name type="synonym">Crassostrea gigas</name>
    <dbReference type="NCBI Taxonomy" id="29159"/>
    <lineage>
        <taxon>Eukaryota</taxon>
        <taxon>Metazoa</taxon>
        <taxon>Spiralia</taxon>
        <taxon>Lophotrochozoa</taxon>
        <taxon>Mollusca</taxon>
        <taxon>Bivalvia</taxon>
        <taxon>Autobranchia</taxon>
        <taxon>Pteriomorphia</taxon>
        <taxon>Ostreida</taxon>
        <taxon>Ostreoidea</taxon>
        <taxon>Ostreidae</taxon>
        <taxon>Magallana</taxon>
    </lineage>
</organism>
<dbReference type="GO" id="GO:0005509">
    <property type="term" value="F:calcium ion binding"/>
    <property type="evidence" value="ECO:0007669"/>
    <property type="project" value="InterPro"/>
</dbReference>
<dbReference type="EnsemblMetazoa" id="G21613.17">
    <property type="protein sequence ID" value="G21613.17:cds"/>
    <property type="gene ID" value="G21613"/>
</dbReference>
<dbReference type="Proteomes" id="UP000005408">
    <property type="component" value="Unassembled WGS sequence"/>
</dbReference>
<dbReference type="PROSITE" id="PS00018">
    <property type="entry name" value="EF_HAND_1"/>
    <property type="match status" value="1"/>
</dbReference>
<dbReference type="Gene3D" id="1.10.238.10">
    <property type="entry name" value="EF-hand"/>
    <property type="match status" value="1"/>
</dbReference>
<dbReference type="InterPro" id="IPR002048">
    <property type="entry name" value="EF_hand_dom"/>
</dbReference>
<keyword evidence="1" id="KW-0106">Calcium</keyword>
<dbReference type="SUPFAM" id="SSF52047">
    <property type="entry name" value="RNI-like"/>
    <property type="match status" value="1"/>
</dbReference>
<evidence type="ECO:0000259" key="3">
    <source>
        <dbReference type="PROSITE" id="PS50222"/>
    </source>
</evidence>
<dbReference type="SMART" id="SM00368">
    <property type="entry name" value="LRR_RI"/>
    <property type="match status" value="8"/>
</dbReference>
<dbReference type="InterPro" id="IPR001611">
    <property type="entry name" value="Leu-rich_rpt"/>
</dbReference>
<dbReference type="InterPro" id="IPR011992">
    <property type="entry name" value="EF-hand-dom_pair"/>
</dbReference>
<dbReference type="PROSITE" id="PS50222">
    <property type="entry name" value="EF_HAND_2"/>
    <property type="match status" value="2"/>
</dbReference>
<evidence type="ECO:0000256" key="1">
    <source>
        <dbReference type="ARBA" id="ARBA00022837"/>
    </source>
</evidence>
<dbReference type="AlphaFoldDB" id="A0A8W8K4F5"/>
<evidence type="ECO:0000313" key="4">
    <source>
        <dbReference type="EnsemblMetazoa" id="G21613.4:cds"/>
    </source>
</evidence>
<sequence>MSTHPVINPRGVACNKKTVSRASSRKSRPESSGSRLERFGPGSDHSESDDEIPHKPREHLPEIADFTTVDINDEKAFDTDLEDKETTTAYDPTGRTAYIEGCKKVGVVPASYFLRHMNDPHLSMKHHGLGSQGMRAIAMSLVSNTSVLTLDLSDNWLGHPGGHAVCEMLRDNCFITHLDLSDNKFGLQTAESLSQTLQQNSTLTHVTLSGNDFDDKAAVHFSDAIMNTTKLEYLNLSHNLFGENAGIILGPAIADNSSLKELDLSWNSIRRKGAVAIAQGVKNNVYMKKINLAWNGFGLEGSIAFGDALKGNQVLEELDLTNNRITSEGAVLIGKGVSVNETLTTIRLGRNPMQTAGCYGICAAILRNPNCALKELDFKDILVNKDFDDIFKQVQEQVPDIKMRHGGMEPPKKPRARIHPMVKLTNYIEKNNLRLVDFFNKFDKDGSMSVTYEEFQQGIEDTGIKLTQEEVQILLSELDSDGDGEINFSEMVSGHTGFQESQQENINVILTATQPRPVTT</sequence>
<dbReference type="Pfam" id="PF13516">
    <property type="entry name" value="LRR_6"/>
    <property type="match status" value="5"/>
</dbReference>
<dbReference type="EnsemblMetazoa" id="G21613.5">
    <property type="protein sequence ID" value="G21613.5:cds"/>
    <property type="gene ID" value="G21613"/>
</dbReference>
<dbReference type="EnsemblMetazoa" id="G21613.6">
    <property type="protein sequence ID" value="G21613.6:cds"/>
    <property type="gene ID" value="G21613"/>
</dbReference>
<dbReference type="EnsemblMetazoa" id="G21613.4">
    <property type="protein sequence ID" value="G21613.4:cds"/>
    <property type="gene ID" value="G21613"/>
</dbReference>
<dbReference type="Pfam" id="PF13499">
    <property type="entry name" value="EF-hand_7"/>
    <property type="match status" value="1"/>
</dbReference>
<dbReference type="PANTHER" id="PTHR24114:SF50">
    <property type="entry name" value="RNI-LIKE PROTEIN"/>
    <property type="match status" value="1"/>
</dbReference>
<dbReference type="SMART" id="SM00054">
    <property type="entry name" value="EFh"/>
    <property type="match status" value="2"/>
</dbReference>